<dbReference type="OrthoDB" id="3246846at2759"/>
<gene>
    <name evidence="3" type="ORF">BDN70DRAFT_869884</name>
</gene>
<dbReference type="PROSITE" id="PS50137">
    <property type="entry name" value="DS_RBD"/>
    <property type="match status" value="1"/>
</dbReference>
<dbReference type="AlphaFoldDB" id="A0A9P5ZH83"/>
<protein>
    <recommendedName>
        <fullName evidence="2">DRBM domain-containing protein</fullName>
    </recommendedName>
</protein>
<dbReference type="Pfam" id="PF00035">
    <property type="entry name" value="dsrm"/>
    <property type="match status" value="1"/>
</dbReference>
<keyword evidence="1" id="KW-0694">RNA-binding</keyword>
<feature type="domain" description="DRBM" evidence="2">
    <location>
        <begin position="4"/>
        <end position="73"/>
    </location>
</feature>
<keyword evidence="4" id="KW-1185">Reference proteome</keyword>
<evidence type="ECO:0000313" key="4">
    <source>
        <dbReference type="Proteomes" id="UP000807469"/>
    </source>
</evidence>
<proteinExistence type="predicted"/>
<evidence type="ECO:0000313" key="3">
    <source>
        <dbReference type="EMBL" id="KAF9486374.1"/>
    </source>
</evidence>
<dbReference type="Gene3D" id="3.30.160.20">
    <property type="match status" value="1"/>
</dbReference>
<name>A0A9P5ZH83_9AGAR</name>
<sequence length="75" mass="8514">MANTGTSRLNIYLQERRQETSLSWEESRTGTGNERMWKMVCKINGVPRGEATAAQKHVAKNEAADLAWIYLTQNT</sequence>
<evidence type="ECO:0000256" key="1">
    <source>
        <dbReference type="PROSITE-ProRule" id="PRU00266"/>
    </source>
</evidence>
<dbReference type="GO" id="GO:0003723">
    <property type="term" value="F:RNA binding"/>
    <property type="evidence" value="ECO:0007669"/>
    <property type="project" value="UniProtKB-UniRule"/>
</dbReference>
<dbReference type="Proteomes" id="UP000807469">
    <property type="component" value="Unassembled WGS sequence"/>
</dbReference>
<evidence type="ECO:0000259" key="2">
    <source>
        <dbReference type="PROSITE" id="PS50137"/>
    </source>
</evidence>
<dbReference type="InterPro" id="IPR014720">
    <property type="entry name" value="dsRBD_dom"/>
</dbReference>
<dbReference type="SUPFAM" id="SSF54768">
    <property type="entry name" value="dsRNA-binding domain-like"/>
    <property type="match status" value="1"/>
</dbReference>
<accession>A0A9P5ZH83</accession>
<reference evidence="3" key="1">
    <citation type="submission" date="2020-11" db="EMBL/GenBank/DDBJ databases">
        <authorList>
            <consortium name="DOE Joint Genome Institute"/>
            <person name="Ahrendt S."/>
            <person name="Riley R."/>
            <person name="Andreopoulos W."/>
            <person name="Labutti K."/>
            <person name="Pangilinan J."/>
            <person name="Ruiz-Duenas F.J."/>
            <person name="Barrasa J.M."/>
            <person name="Sanchez-Garcia M."/>
            <person name="Camarero S."/>
            <person name="Miyauchi S."/>
            <person name="Serrano A."/>
            <person name="Linde D."/>
            <person name="Babiker R."/>
            <person name="Drula E."/>
            <person name="Ayuso-Fernandez I."/>
            <person name="Pacheco R."/>
            <person name="Padilla G."/>
            <person name="Ferreira P."/>
            <person name="Barriuso J."/>
            <person name="Kellner H."/>
            <person name="Castanera R."/>
            <person name="Alfaro M."/>
            <person name="Ramirez L."/>
            <person name="Pisabarro A.G."/>
            <person name="Kuo A."/>
            <person name="Tritt A."/>
            <person name="Lipzen A."/>
            <person name="He G."/>
            <person name="Yan M."/>
            <person name="Ng V."/>
            <person name="Cullen D."/>
            <person name="Martin F."/>
            <person name="Rosso M.-N."/>
            <person name="Henrissat B."/>
            <person name="Hibbett D."/>
            <person name="Martinez A.T."/>
            <person name="Grigoriev I.V."/>
        </authorList>
    </citation>
    <scope>NUCLEOTIDE SEQUENCE</scope>
    <source>
        <strain evidence="3">CIRM-BRFM 674</strain>
    </source>
</reference>
<dbReference type="EMBL" id="MU155130">
    <property type="protein sequence ID" value="KAF9486374.1"/>
    <property type="molecule type" value="Genomic_DNA"/>
</dbReference>
<dbReference type="SMART" id="SM00358">
    <property type="entry name" value="DSRM"/>
    <property type="match status" value="1"/>
</dbReference>
<comment type="caution">
    <text evidence="3">The sequence shown here is derived from an EMBL/GenBank/DDBJ whole genome shotgun (WGS) entry which is preliminary data.</text>
</comment>
<organism evidence="3 4">
    <name type="scientific">Pholiota conissans</name>
    <dbReference type="NCBI Taxonomy" id="109636"/>
    <lineage>
        <taxon>Eukaryota</taxon>
        <taxon>Fungi</taxon>
        <taxon>Dikarya</taxon>
        <taxon>Basidiomycota</taxon>
        <taxon>Agaricomycotina</taxon>
        <taxon>Agaricomycetes</taxon>
        <taxon>Agaricomycetidae</taxon>
        <taxon>Agaricales</taxon>
        <taxon>Agaricineae</taxon>
        <taxon>Strophariaceae</taxon>
        <taxon>Pholiota</taxon>
    </lineage>
</organism>